<gene>
    <name evidence="1" type="ORF">PI23P_03147</name>
</gene>
<name>A4BWW6_9FLAO</name>
<comment type="caution">
    <text evidence="1">The sequence shown here is derived from an EMBL/GenBank/DDBJ whole genome shotgun (WGS) entry which is preliminary data.</text>
</comment>
<keyword evidence="2" id="KW-1185">Reference proteome</keyword>
<protein>
    <submittedName>
        <fullName evidence="1">Uncharacterized protein</fullName>
    </submittedName>
</protein>
<sequence>MALFGCWESADLTERFSDALASSEGRTMTYEQRHNVWAAAYDTCMN</sequence>
<accession>A4BWW6</accession>
<dbReference type="AlphaFoldDB" id="A4BWW6"/>
<dbReference type="EMBL" id="AAOG01000001">
    <property type="protein sequence ID" value="EAR13457.1"/>
    <property type="molecule type" value="Genomic_DNA"/>
</dbReference>
<dbReference type="HOGENOM" id="CLU_3187152_0_0_10"/>
<reference evidence="1 2" key="1">
    <citation type="submission" date="2006-02" db="EMBL/GenBank/DDBJ databases">
        <authorList>
            <person name="Murray A."/>
            <person name="Staley J."/>
            <person name="Ferriera S."/>
            <person name="Johnson J."/>
            <person name="Kravitz S."/>
            <person name="Halpern A."/>
            <person name="Remington K."/>
            <person name="Beeson K."/>
            <person name="Tran B."/>
            <person name="Rogers Y.-H."/>
            <person name="Friedman R."/>
            <person name="Venter J.C."/>
        </authorList>
    </citation>
    <scope>NUCLEOTIDE SEQUENCE [LARGE SCALE GENOMIC DNA]</scope>
    <source>
        <strain evidence="1 2">23-P</strain>
    </source>
</reference>
<dbReference type="STRING" id="313594.PI23P_03147"/>
<organism evidence="1 2">
    <name type="scientific">Polaribacter irgensii 23-P</name>
    <dbReference type="NCBI Taxonomy" id="313594"/>
    <lineage>
        <taxon>Bacteria</taxon>
        <taxon>Pseudomonadati</taxon>
        <taxon>Bacteroidota</taxon>
        <taxon>Flavobacteriia</taxon>
        <taxon>Flavobacteriales</taxon>
        <taxon>Flavobacteriaceae</taxon>
    </lineage>
</organism>
<dbReference type="RefSeq" id="WP_004569255.1">
    <property type="nucleotide sequence ID" value="NZ_CH724148.1"/>
</dbReference>
<dbReference type="Proteomes" id="UP000003053">
    <property type="component" value="Unassembled WGS sequence"/>
</dbReference>
<evidence type="ECO:0000313" key="2">
    <source>
        <dbReference type="Proteomes" id="UP000003053"/>
    </source>
</evidence>
<evidence type="ECO:0000313" key="1">
    <source>
        <dbReference type="EMBL" id="EAR13457.1"/>
    </source>
</evidence>
<proteinExistence type="predicted"/>